<protein>
    <submittedName>
        <fullName evidence="2">(northern house mosquito) hypothetical protein</fullName>
    </submittedName>
</protein>
<feature type="compositionally biased region" description="Polar residues" evidence="1">
    <location>
        <begin position="74"/>
        <end position="85"/>
    </location>
</feature>
<dbReference type="AlphaFoldDB" id="A0A8D8AHS5"/>
<accession>A0A8D8AHS5</accession>
<organism evidence="2">
    <name type="scientific">Culex pipiens</name>
    <name type="common">House mosquito</name>
    <dbReference type="NCBI Taxonomy" id="7175"/>
    <lineage>
        <taxon>Eukaryota</taxon>
        <taxon>Metazoa</taxon>
        <taxon>Ecdysozoa</taxon>
        <taxon>Arthropoda</taxon>
        <taxon>Hexapoda</taxon>
        <taxon>Insecta</taxon>
        <taxon>Pterygota</taxon>
        <taxon>Neoptera</taxon>
        <taxon>Endopterygota</taxon>
        <taxon>Diptera</taxon>
        <taxon>Nematocera</taxon>
        <taxon>Culicoidea</taxon>
        <taxon>Culicidae</taxon>
        <taxon>Culicinae</taxon>
        <taxon>Culicini</taxon>
        <taxon>Culex</taxon>
        <taxon>Culex</taxon>
    </lineage>
</organism>
<evidence type="ECO:0000256" key="1">
    <source>
        <dbReference type="SAM" id="MobiDB-lite"/>
    </source>
</evidence>
<evidence type="ECO:0000313" key="2">
    <source>
        <dbReference type="EMBL" id="CAG6454882.1"/>
    </source>
</evidence>
<proteinExistence type="predicted"/>
<sequence length="100" mass="10459">MVVGAPPQVEDFRRQSNVSDPGLPAQEHVAPCVIEGQPGRLCVARDLAARAAQPSAVVGLPLLGPQRAVVLGTLRSTSTEGTPSRRTTDSHILSGDWLPA</sequence>
<dbReference type="EMBL" id="HBUE01027517">
    <property type="protein sequence ID" value="CAG6454882.1"/>
    <property type="molecule type" value="Transcribed_RNA"/>
</dbReference>
<name>A0A8D8AHS5_CULPI</name>
<feature type="region of interest" description="Disordered" evidence="1">
    <location>
        <begin position="74"/>
        <end position="100"/>
    </location>
</feature>
<reference evidence="2" key="1">
    <citation type="submission" date="2021-05" db="EMBL/GenBank/DDBJ databases">
        <authorList>
            <person name="Alioto T."/>
            <person name="Alioto T."/>
            <person name="Gomez Garrido J."/>
        </authorList>
    </citation>
    <scope>NUCLEOTIDE SEQUENCE</scope>
</reference>
<feature type="region of interest" description="Disordered" evidence="1">
    <location>
        <begin position="1"/>
        <end position="24"/>
    </location>
</feature>